<dbReference type="Pfam" id="PF07766">
    <property type="entry name" value="LETM1_RBD"/>
    <property type="match status" value="1"/>
</dbReference>
<evidence type="ECO:0000256" key="1">
    <source>
        <dbReference type="ARBA" id="ARBA00004434"/>
    </source>
</evidence>
<dbReference type="EMBL" id="JABWUV010000003">
    <property type="protein sequence ID" value="KAF6368930.1"/>
    <property type="molecule type" value="Genomic_DNA"/>
</dbReference>
<feature type="domain" description="Letm1 RBD" evidence="8">
    <location>
        <begin position="42"/>
        <end position="253"/>
    </location>
</feature>
<comment type="caution">
    <text evidence="9">The sequence shown here is derived from an EMBL/GenBank/DDBJ whole genome shotgun (WGS) entry which is preliminary data.</text>
</comment>
<sequence>MPMSASDCCSFPFRYLFPRQLLIRHFWTPKQQIDFLHIYHDIRKKSHPEVLSYLEKVIPLISDEGLRWHMTELCTKIRRGTHPAIQEILALRKSFSNHPLGMNQLHASQIKALSRAMLLTTYLPSPLLRHRLKTHTTVIHQLDKALAKLGINQLTDQEVKSVRASLQYQPSILGGLLSFQDWELTESLLCLAWYSRIQAFYSLTSFLGLFSPLSELNYWEGIVHTHYGLCFFSSGPSEIRDNSLAPRPANCGSLAP</sequence>
<dbReference type="InterPro" id="IPR033122">
    <property type="entry name" value="LETM1-like_RBD"/>
</dbReference>
<evidence type="ECO:0000256" key="4">
    <source>
        <dbReference type="ARBA" id="ARBA00022989"/>
    </source>
</evidence>
<evidence type="ECO:0000256" key="2">
    <source>
        <dbReference type="ARBA" id="ARBA00022692"/>
    </source>
</evidence>
<name>A0A7J7Z5F9_MYOMY</name>
<evidence type="ECO:0000256" key="6">
    <source>
        <dbReference type="ARBA" id="ARBA00023136"/>
    </source>
</evidence>
<keyword evidence="2" id="KW-0812">Transmembrane</keyword>
<evidence type="ECO:0000256" key="5">
    <source>
        <dbReference type="ARBA" id="ARBA00023128"/>
    </source>
</evidence>
<evidence type="ECO:0000256" key="3">
    <source>
        <dbReference type="ARBA" id="ARBA00022792"/>
    </source>
</evidence>
<dbReference type="AlphaFoldDB" id="A0A7J7Z5F9"/>
<dbReference type="InterPro" id="IPR044202">
    <property type="entry name" value="LETM1/MDM38-like"/>
</dbReference>
<accession>A0A7J7Z5F9</accession>
<evidence type="ECO:0000313" key="10">
    <source>
        <dbReference type="Proteomes" id="UP000527355"/>
    </source>
</evidence>
<dbReference type="GO" id="GO:0030003">
    <property type="term" value="P:intracellular monoatomic cation homeostasis"/>
    <property type="evidence" value="ECO:0007669"/>
    <property type="project" value="TreeGrafter"/>
</dbReference>
<keyword evidence="10" id="KW-1185">Reference proteome</keyword>
<dbReference type="PANTHER" id="PTHR14009">
    <property type="entry name" value="LEUCINE ZIPPER-EF-HAND CONTAINING TRANSMEMBRANE PROTEIN"/>
    <property type="match status" value="1"/>
</dbReference>
<evidence type="ECO:0000259" key="8">
    <source>
        <dbReference type="PROSITE" id="PS51758"/>
    </source>
</evidence>
<proteinExistence type="predicted"/>
<dbReference type="PANTHER" id="PTHR14009:SF13">
    <property type="entry name" value="LETM1 DOMAIN-CONTAINING PROTEIN 1"/>
    <property type="match status" value="1"/>
</dbReference>
<keyword evidence="4" id="KW-1133">Transmembrane helix</keyword>
<evidence type="ECO:0000256" key="7">
    <source>
        <dbReference type="PROSITE-ProRule" id="PRU01094"/>
    </source>
</evidence>
<dbReference type="Proteomes" id="UP000527355">
    <property type="component" value="Unassembled WGS sequence"/>
</dbReference>
<dbReference type="GO" id="GO:0043022">
    <property type="term" value="F:ribosome binding"/>
    <property type="evidence" value="ECO:0007669"/>
    <property type="project" value="InterPro"/>
</dbReference>
<gene>
    <name evidence="9" type="ORF">mMyoMyo1_007667</name>
</gene>
<organism evidence="9 10">
    <name type="scientific">Myotis myotis</name>
    <name type="common">Greater mouse-eared bat</name>
    <name type="synonym">Vespertilio myotis</name>
    <dbReference type="NCBI Taxonomy" id="51298"/>
    <lineage>
        <taxon>Eukaryota</taxon>
        <taxon>Metazoa</taxon>
        <taxon>Chordata</taxon>
        <taxon>Craniata</taxon>
        <taxon>Vertebrata</taxon>
        <taxon>Euteleostomi</taxon>
        <taxon>Mammalia</taxon>
        <taxon>Eutheria</taxon>
        <taxon>Laurasiatheria</taxon>
        <taxon>Chiroptera</taxon>
        <taxon>Yangochiroptera</taxon>
        <taxon>Vespertilionidae</taxon>
        <taxon>Myotis</taxon>
    </lineage>
</organism>
<keyword evidence="3" id="KW-0999">Mitochondrion inner membrane</keyword>
<dbReference type="PROSITE" id="PS51758">
    <property type="entry name" value="LETM1_RBD"/>
    <property type="match status" value="1"/>
</dbReference>
<evidence type="ECO:0000313" key="9">
    <source>
        <dbReference type="EMBL" id="KAF6368930.1"/>
    </source>
</evidence>
<protein>
    <submittedName>
        <fullName evidence="9">LETM1 domain containing 1</fullName>
    </submittedName>
</protein>
<keyword evidence="6" id="KW-0472">Membrane</keyword>
<reference evidence="9 10" key="1">
    <citation type="journal article" date="2020" name="Nature">
        <title>Six reference-quality genomes reveal evolution of bat adaptations.</title>
        <authorList>
            <person name="Jebb D."/>
            <person name="Huang Z."/>
            <person name="Pippel M."/>
            <person name="Hughes G.M."/>
            <person name="Lavrichenko K."/>
            <person name="Devanna P."/>
            <person name="Winkler S."/>
            <person name="Jermiin L.S."/>
            <person name="Skirmuntt E.C."/>
            <person name="Katzourakis A."/>
            <person name="Burkitt-Gray L."/>
            <person name="Ray D.A."/>
            <person name="Sullivan K.A.M."/>
            <person name="Roscito J.G."/>
            <person name="Kirilenko B.M."/>
            <person name="Davalos L.M."/>
            <person name="Corthals A.P."/>
            <person name="Power M.L."/>
            <person name="Jones G."/>
            <person name="Ransome R.D."/>
            <person name="Dechmann D.K.N."/>
            <person name="Locatelli A.G."/>
            <person name="Puechmaille S.J."/>
            <person name="Fedrigo O."/>
            <person name="Jarvis E.D."/>
            <person name="Hiller M."/>
            <person name="Vernes S.C."/>
            <person name="Myers E.W."/>
            <person name="Teeling E.C."/>
        </authorList>
    </citation>
    <scope>NUCLEOTIDE SEQUENCE [LARGE SCALE GENOMIC DNA]</scope>
    <source>
        <strain evidence="9">MMyoMyo1</strain>
        <tissue evidence="9">Flight muscle</tissue>
    </source>
</reference>
<keyword evidence="5 7" id="KW-0496">Mitochondrion</keyword>
<comment type="subcellular location">
    <subcellularLocation>
        <location evidence="1">Mitochondrion inner membrane</location>
        <topology evidence="1">Single-pass membrane protein</topology>
    </subcellularLocation>
</comment>
<dbReference type="GO" id="GO:0005743">
    <property type="term" value="C:mitochondrial inner membrane"/>
    <property type="evidence" value="ECO:0007669"/>
    <property type="project" value="UniProtKB-SubCell"/>
</dbReference>